<gene>
    <name evidence="2" type="ORF">NDU88_002024</name>
</gene>
<name>A0AAV7SDR6_PLEWA</name>
<dbReference type="AlphaFoldDB" id="A0AAV7SDR6"/>
<dbReference type="EMBL" id="JANPWB010000008">
    <property type="protein sequence ID" value="KAJ1161540.1"/>
    <property type="molecule type" value="Genomic_DNA"/>
</dbReference>
<evidence type="ECO:0000313" key="3">
    <source>
        <dbReference type="Proteomes" id="UP001066276"/>
    </source>
</evidence>
<reference evidence="2" key="1">
    <citation type="journal article" date="2022" name="bioRxiv">
        <title>Sequencing and chromosome-scale assembly of the giantPleurodeles waltlgenome.</title>
        <authorList>
            <person name="Brown T."/>
            <person name="Elewa A."/>
            <person name="Iarovenko S."/>
            <person name="Subramanian E."/>
            <person name="Araus A.J."/>
            <person name="Petzold A."/>
            <person name="Susuki M."/>
            <person name="Suzuki K.-i.T."/>
            <person name="Hayashi T."/>
            <person name="Toyoda A."/>
            <person name="Oliveira C."/>
            <person name="Osipova E."/>
            <person name="Leigh N.D."/>
            <person name="Simon A."/>
            <person name="Yun M.H."/>
        </authorList>
    </citation>
    <scope>NUCLEOTIDE SEQUENCE</scope>
    <source>
        <strain evidence="2">20211129_DDA</strain>
        <tissue evidence="2">Liver</tissue>
    </source>
</reference>
<sequence>MRALEAAAGLMLGSPRASLAVRFHSKRVPESLNGRQRGRGCARRHRLPGTDPDLSPFQPIASATPPASPRARTQTRGEAPGFAGRDRGNQPPPAEARVHLQTDSGVRQWVARARLPRKKPGGVRQGVLADRCPGGYDAVLGPVHRNGSARGGCRLCCSRIRSVSPWQQNIAQSRRRVEGLWLAAVCGTTAGGLPAQQGTEGTACEVAHSTTRRVHSSL</sequence>
<dbReference type="Proteomes" id="UP001066276">
    <property type="component" value="Chromosome 4_2"/>
</dbReference>
<feature type="compositionally biased region" description="Basic residues" evidence="1">
    <location>
        <begin position="36"/>
        <end position="47"/>
    </location>
</feature>
<comment type="caution">
    <text evidence="2">The sequence shown here is derived from an EMBL/GenBank/DDBJ whole genome shotgun (WGS) entry which is preliminary data.</text>
</comment>
<feature type="region of interest" description="Disordered" evidence="1">
    <location>
        <begin position="28"/>
        <end position="96"/>
    </location>
</feature>
<feature type="compositionally biased region" description="Low complexity" evidence="1">
    <location>
        <begin position="58"/>
        <end position="76"/>
    </location>
</feature>
<proteinExistence type="predicted"/>
<organism evidence="2 3">
    <name type="scientific">Pleurodeles waltl</name>
    <name type="common">Iberian ribbed newt</name>
    <dbReference type="NCBI Taxonomy" id="8319"/>
    <lineage>
        <taxon>Eukaryota</taxon>
        <taxon>Metazoa</taxon>
        <taxon>Chordata</taxon>
        <taxon>Craniata</taxon>
        <taxon>Vertebrata</taxon>
        <taxon>Euteleostomi</taxon>
        <taxon>Amphibia</taxon>
        <taxon>Batrachia</taxon>
        <taxon>Caudata</taxon>
        <taxon>Salamandroidea</taxon>
        <taxon>Salamandridae</taxon>
        <taxon>Pleurodelinae</taxon>
        <taxon>Pleurodeles</taxon>
    </lineage>
</organism>
<accession>A0AAV7SDR6</accession>
<evidence type="ECO:0000313" key="2">
    <source>
        <dbReference type="EMBL" id="KAJ1161540.1"/>
    </source>
</evidence>
<protein>
    <submittedName>
        <fullName evidence="2">Uncharacterized protein</fullName>
    </submittedName>
</protein>
<keyword evidence="3" id="KW-1185">Reference proteome</keyword>
<evidence type="ECO:0000256" key="1">
    <source>
        <dbReference type="SAM" id="MobiDB-lite"/>
    </source>
</evidence>